<protein>
    <recommendedName>
        <fullName evidence="2">PEGA domain-containing protein</fullName>
    </recommendedName>
</protein>
<dbReference type="EMBL" id="MFES01000030">
    <property type="protein sequence ID" value="OGE84919.1"/>
    <property type="molecule type" value="Genomic_DNA"/>
</dbReference>
<feature type="domain" description="PEGA" evidence="2">
    <location>
        <begin position="45"/>
        <end position="106"/>
    </location>
</feature>
<dbReference type="AlphaFoldDB" id="A0A1F5P4Q0"/>
<feature type="transmembrane region" description="Helical" evidence="1">
    <location>
        <begin position="7"/>
        <end position="32"/>
    </location>
</feature>
<dbReference type="STRING" id="1817832.A3J48_00305"/>
<sequence length="321" mass="36288">MTLTKRYALVTLGIIIFLVAAPVFILGIRGYIYDFENKRLVKTAILVIKTEPKGAEIAINGPKQVSKKSNTTLRFLPGGDYDISIVKDNFHSWQKRLVVRGGVVTWAADLDKIYLLPKNPRLISETQEYKKQAPSESNYFYALEKSDTETLNIVRIAKDNREDKTIVRENVSGKSGAIYAAPNNLLFAIIDRVLYQVTTGLEYIAEGVEMVNWDEQMNKLVYGNEHEINFYNPYDAGAGQRELLLRTSEAGGSFCVIPEMGYLLRSFGSKVRAVELDGRDKRNIYDLFNFDAPIQIVNCSESGNAIVIKQNDVFKTYSLRQ</sequence>
<evidence type="ECO:0000256" key="1">
    <source>
        <dbReference type="SAM" id="Phobius"/>
    </source>
</evidence>
<proteinExistence type="predicted"/>
<accession>A0A1F5P4Q0</accession>
<name>A0A1F5P4Q0_9BACT</name>
<comment type="caution">
    <text evidence="3">The sequence shown here is derived from an EMBL/GenBank/DDBJ whole genome shotgun (WGS) entry which is preliminary data.</text>
</comment>
<evidence type="ECO:0000313" key="3">
    <source>
        <dbReference type="EMBL" id="OGE84919.1"/>
    </source>
</evidence>
<dbReference type="Pfam" id="PF08308">
    <property type="entry name" value="PEGA"/>
    <property type="match status" value="1"/>
</dbReference>
<gene>
    <name evidence="3" type="ORF">A3J48_00305</name>
</gene>
<evidence type="ECO:0000259" key="2">
    <source>
        <dbReference type="Pfam" id="PF08308"/>
    </source>
</evidence>
<organism evidence="3 4">
    <name type="scientific">Candidatus Doudnabacteria bacterium RIFCSPHIGHO2_02_FULL_46_11</name>
    <dbReference type="NCBI Taxonomy" id="1817832"/>
    <lineage>
        <taxon>Bacteria</taxon>
        <taxon>Candidatus Doudnaibacteriota</taxon>
    </lineage>
</organism>
<keyword evidence="1" id="KW-0472">Membrane</keyword>
<evidence type="ECO:0000313" key="4">
    <source>
        <dbReference type="Proteomes" id="UP000176786"/>
    </source>
</evidence>
<dbReference type="Proteomes" id="UP000176786">
    <property type="component" value="Unassembled WGS sequence"/>
</dbReference>
<dbReference type="InterPro" id="IPR013229">
    <property type="entry name" value="PEGA"/>
</dbReference>
<reference evidence="3 4" key="1">
    <citation type="journal article" date="2016" name="Nat. Commun.">
        <title>Thousands of microbial genomes shed light on interconnected biogeochemical processes in an aquifer system.</title>
        <authorList>
            <person name="Anantharaman K."/>
            <person name="Brown C.T."/>
            <person name="Hug L.A."/>
            <person name="Sharon I."/>
            <person name="Castelle C.J."/>
            <person name="Probst A.J."/>
            <person name="Thomas B.C."/>
            <person name="Singh A."/>
            <person name="Wilkins M.J."/>
            <person name="Karaoz U."/>
            <person name="Brodie E.L."/>
            <person name="Williams K.H."/>
            <person name="Hubbard S.S."/>
            <person name="Banfield J.F."/>
        </authorList>
    </citation>
    <scope>NUCLEOTIDE SEQUENCE [LARGE SCALE GENOMIC DNA]</scope>
</reference>
<keyword evidence="1" id="KW-1133">Transmembrane helix</keyword>
<keyword evidence="1" id="KW-0812">Transmembrane</keyword>